<accession>A0AAW1ZIX5</accession>
<evidence type="ECO:0000256" key="1">
    <source>
        <dbReference type="SAM" id="MobiDB-lite"/>
    </source>
</evidence>
<dbReference type="EMBL" id="JAWDJR010000016">
    <property type="protein sequence ID" value="KAK9961326.1"/>
    <property type="molecule type" value="Genomic_DNA"/>
</dbReference>
<dbReference type="AlphaFoldDB" id="A0AAW1ZIX5"/>
<reference evidence="2 3" key="1">
    <citation type="submission" date="2024-05" db="EMBL/GenBank/DDBJ databases">
        <title>A high-quality chromosomal-level genome assembly of Topmouth culter (Culter alburnus).</title>
        <authorList>
            <person name="Zhao H."/>
        </authorList>
    </citation>
    <scope>NUCLEOTIDE SEQUENCE [LARGE SCALE GENOMIC DNA]</scope>
    <source>
        <strain evidence="2">CATC2023</strain>
        <tissue evidence="2">Muscle</tissue>
    </source>
</reference>
<dbReference type="Proteomes" id="UP001479290">
    <property type="component" value="Unassembled WGS sequence"/>
</dbReference>
<organism evidence="2 3">
    <name type="scientific">Culter alburnus</name>
    <name type="common">Topmouth culter</name>
    <dbReference type="NCBI Taxonomy" id="194366"/>
    <lineage>
        <taxon>Eukaryota</taxon>
        <taxon>Metazoa</taxon>
        <taxon>Chordata</taxon>
        <taxon>Craniata</taxon>
        <taxon>Vertebrata</taxon>
        <taxon>Euteleostomi</taxon>
        <taxon>Actinopterygii</taxon>
        <taxon>Neopterygii</taxon>
        <taxon>Teleostei</taxon>
        <taxon>Ostariophysi</taxon>
        <taxon>Cypriniformes</taxon>
        <taxon>Xenocyprididae</taxon>
        <taxon>Xenocypridinae</taxon>
        <taxon>Culter</taxon>
    </lineage>
</organism>
<proteinExistence type="predicted"/>
<feature type="region of interest" description="Disordered" evidence="1">
    <location>
        <begin position="1"/>
        <end position="20"/>
    </location>
</feature>
<evidence type="ECO:0000313" key="2">
    <source>
        <dbReference type="EMBL" id="KAK9961326.1"/>
    </source>
</evidence>
<comment type="caution">
    <text evidence="2">The sequence shown here is derived from an EMBL/GenBank/DDBJ whole genome shotgun (WGS) entry which is preliminary data.</text>
</comment>
<sequence>MSPLSPLANDGQLKAHSQGPNQIYSPLIGLEEARGRAFISVSSFLFLSSCLRFGLLAGVACGGLSDGQKEELSAELGFFKPSQRRTDPPVCRRDMAAAVHCDG</sequence>
<evidence type="ECO:0000313" key="3">
    <source>
        <dbReference type="Proteomes" id="UP001479290"/>
    </source>
</evidence>
<gene>
    <name evidence="2" type="ORF">ABG768_009119</name>
</gene>
<keyword evidence="3" id="KW-1185">Reference proteome</keyword>
<name>A0AAW1ZIX5_CULAL</name>
<protein>
    <submittedName>
        <fullName evidence="2">Uncharacterized protein</fullName>
    </submittedName>
</protein>